<dbReference type="Proteomes" id="UP001224622">
    <property type="component" value="Unassembled WGS sequence"/>
</dbReference>
<proteinExistence type="predicted"/>
<dbReference type="AlphaFoldDB" id="A0AAJ2DAP0"/>
<comment type="caution">
    <text evidence="1">The sequence shown here is derived from an EMBL/GenBank/DDBJ whole genome shotgun (WGS) entry which is preliminary data.</text>
</comment>
<dbReference type="RefSeq" id="WP_024531384.1">
    <property type="nucleotide sequence ID" value="NZ_JAVIGA010000024.1"/>
</dbReference>
<name>A0AAJ2DAP0_SERFO</name>
<organism evidence="1 2">
    <name type="scientific">Serratia fonticola</name>
    <dbReference type="NCBI Taxonomy" id="47917"/>
    <lineage>
        <taxon>Bacteria</taxon>
        <taxon>Pseudomonadati</taxon>
        <taxon>Pseudomonadota</taxon>
        <taxon>Gammaproteobacteria</taxon>
        <taxon>Enterobacterales</taxon>
        <taxon>Yersiniaceae</taxon>
        <taxon>Serratia</taxon>
    </lineage>
</organism>
<dbReference type="EMBL" id="JAVIGA010000024">
    <property type="protein sequence ID" value="MDQ9128588.1"/>
    <property type="molecule type" value="Genomic_DNA"/>
</dbReference>
<sequence>MAKPSAERKAEQRARQRAAGDVVRELRLDAQENQMVEEACMIRRPGREPYDFNEYVSMLIRKDHAELKERLAELNGKKCQRCGEQLPVGKCCLDTEEACWVNLGWHDLKLM</sequence>
<accession>A0AAJ2DAP0</accession>
<evidence type="ECO:0000313" key="1">
    <source>
        <dbReference type="EMBL" id="MDQ9128588.1"/>
    </source>
</evidence>
<evidence type="ECO:0000313" key="2">
    <source>
        <dbReference type="Proteomes" id="UP001224622"/>
    </source>
</evidence>
<gene>
    <name evidence="1" type="ORF">RDT67_19405</name>
</gene>
<protein>
    <submittedName>
        <fullName evidence="1">Uncharacterized protein</fullName>
    </submittedName>
</protein>
<reference evidence="1" key="1">
    <citation type="submission" date="2023-08" db="EMBL/GenBank/DDBJ databases">
        <title>The Comparative Genomic Analysis of Yersiniaceae from Polar Regions.</title>
        <authorList>
            <person name="Goncharov A."/>
            <person name="Aslanov B."/>
            <person name="Kolodzhieva V."/>
            <person name="Azarov D."/>
            <person name="Mochov A."/>
            <person name="Lebedeva E."/>
        </authorList>
    </citation>
    <scope>NUCLEOTIDE SEQUENCE</scope>
    <source>
        <strain evidence="1">Vf</strain>
    </source>
</reference>